<protein>
    <submittedName>
        <fullName evidence="7">ABC transporter ATP-binding protein</fullName>
    </submittedName>
</protein>
<keyword evidence="8" id="KW-1185">Reference proteome</keyword>
<dbReference type="InterPro" id="IPR003593">
    <property type="entry name" value="AAA+_ATPase"/>
</dbReference>
<dbReference type="InterPro" id="IPR017871">
    <property type="entry name" value="ABC_transporter-like_CS"/>
</dbReference>
<dbReference type="PROSITE" id="PS50893">
    <property type="entry name" value="ABC_TRANSPORTER_2"/>
    <property type="match status" value="1"/>
</dbReference>
<evidence type="ECO:0000313" key="8">
    <source>
        <dbReference type="Proteomes" id="UP000291072"/>
    </source>
</evidence>
<dbReference type="GO" id="GO:0016887">
    <property type="term" value="F:ATP hydrolysis activity"/>
    <property type="evidence" value="ECO:0007669"/>
    <property type="project" value="InterPro"/>
</dbReference>
<feature type="compositionally biased region" description="Basic and acidic residues" evidence="5">
    <location>
        <begin position="1"/>
        <end position="17"/>
    </location>
</feature>
<reference evidence="7 8" key="1">
    <citation type="submission" date="2018-02" db="EMBL/GenBank/DDBJ databases">
        <title>Mycoplasma marinum and Mycoplasma todarodis sp. nov., moderately halophilic and psychrotolerant mycoplasmas isolated from cephalopods.</title>
        <authorList>
            <person name="Viver T."/>
        </authorList>
    </citation>
    <scope>NUCLEOTIDE SEQUENCE [LARGE SCALE GENOMIC DNA]</scope>
    <source>
        <strain evidence="7 8">5H</strain>
    </source>
</reference>
<dbReference type="PROSITE" id="PS00211">
    <property type="entry name" value="ABC_TRANSPORTER_1"/>
    <property type="match status" value="1"/>
</dbReference>
<comment type="caution">
    <text evidence="7">The sequence shown here is derived from an EMBL/GenBank/DDBJ whole genome shotgun (WGS) entry which is preliminary data.</text>
</comment>
<evidence type="ECO:0000313" key="7">
    <source>
        <dbReference type="EMBL" id="TCG11031.1"/>
    </source>
</evidence>
<dbReference type="GO" id="GO:0022857">
    <property type="term" value="F:transmembrane transporter activity"/>
    <property type="evidence" value="ECO:0007669"/>
    <property type="project" value="UniProtKB-ARBA"/>
</dbReference>
<dbReference type="InterPro" id="IPR017911">
    <property type="entry name" value="MacB-like_ATP-bd"/>
</dbReference>
<organism evidence="7 8">
    <name type="scientific">Mycoplasma todarodis</name>
    <dbReference type="NCBI Taxonomy" id="1937191"/>
    <lineage>
        <taxon>Bacteria</taxon>
        <taxon>Bacillati</taxon>
        <taxon>Mycoplasmatota</taxon>
        <taxon>Mollicutes</taxon>
        <taxon>Mycoplasmataceae</taxon>
        <taxon>Mycoplasma</taxon>
    </lineage>
</organism>
<feature type="domain" description="ABC transporter" evidence="6">
    <location>
        <begin position="87"/>
        <end position="319"/>
    </location>
</feature>
<dbReference type="OrthoDB" id="9802264at2"/>
<feature type="region of interest" description="Disordered" evidence="5">
    <location>
        <begin position="1"/>
        <end position="24"/>
    </location>
</feature>
<keyword evidence="4 7" id="KW-0067">ATP-binding</keyword>
<dbReference type="SMART" id="SM00382">
    <property type="entry name" value="AAA"/>
    <property type="match status" value="1"/>
</dbReference>
<dbReference type="GO" id="GO:0098796">
    <property type="term" value="C:membrane protein complex"/>
    <property type="evidence" value="ECO:0007669"/>
    <property type="project" value="UniProtKB-ARBA"/>
</dbReference>
<evidence type="ECO:0000256" key="4">
    <source>
        <dbReference type="ARBA" id="ARBA00022840"/>
    </source>
</evidence>
<evidence type="ECO:0000259" key="6">
    <source>
        <dbReference type="PROSITE" id="PS50893"/>
    </source>
</evidence>
<dbReference type="Proteomes" id="UP000291072">
    <property type="component" value="Unassembled WGS sequence"/>
</dbReference>
<evidence type="ECO:0000256" key="1">
    <source>
        <dbReference type="ARBA" id="ARBA00005417"/>
    </source>
</evidence>
<name>A0A4R0XVQ3_9MOLU</name>
<comment type="similarity">
    <text evidence="1">Belongs to the ABC transporter superfamily.</text>
</comment>
<dbReference type="SUPFAM" id="SSF52540">
    <property type="entry name" value="P-loop containing nucleoside triphosphate hydrolases"/>
    <property type="match status" value="1"/>
</dbReference>
<dbReference type="GO" id="GO:0005524">
    <property type="term" value="F:ATP binding"/>
    <property type="evidence" value="ECO:0007669"/>
    <property type="project" value="UniProtKB-KW"/>
</dbReference>
<keyword evidence="2" id="KW-0813">Transport</keyword>
<dbReference type="EMBL" id="PSZP01000015">
    <property type="protein sequence ID" value="TCG11031.1"/>
    <property type="molecule type" value="Genomic_DNA"/>
</dbReference>
<proteinExistence type="inferred from homology"/>
<evidence type="ECO:0000256" key="3">
    <source>
        <dbReference type="ARBA" id="ARBA00022741"/>
    </source>
</evidence>
<dbReference type="PANTHER" id="PTHR42798">
    <property type="entry name" value="LIPOPROTEIN-RELEASING SYSTEM ATP-BINDING PROTEIN LOLD"/>
    <property type="match status" value="1"/>
</dbReference>
<dbReference type="InterPro" id="IPR003439">
    <property type="entry name" value="ABC_transporter-like_ATP-bd"/>
</dbReference>
<sequence>MKKNQKNNDPKQQDQPKKISRATRLKLKVMNREVKEHTQEVKVNRRRLKSEERHQEIQDKKDIKFINKENRRPKGARNLKNIKGNIIDLSYIKKVYTTKTLKFIALQSTSLSIKKGDFVVILGPSGSGKTTLLNIISGLDRPTSGDVVVADRNLSALKDVELTRFRRDHVGFVFQSYNLLPSLNVSDNVEVGRSLQKDPHKRKGVKEILDQLEMEPQAKKRTYELSGGQQQRVSIARALAKRPDILIGDEPTGALDTHTSLKVFQLFQEINKKNDTTVIVVTHNPNVAQLANKVIHVKDGKVQKVAEQTPIDAMTLKEI</sequence>
<accession>A0A4R0XVQ3</accession>
<dbReference type="AlphaFoldDB" id="A0A4R0XVQ3"/>
<dbReference type="RefSeq" id="WP_131613474.1">
    <property type="nucleotide sequence ID" value="NZ_PSZP01000015.1"/>
</dbReference>
<evidence type="ECO:0000256" key="5">
    <source>
        <dbReference type="SAM" id="MobiDB-lite"/>
    </source>
</evidence>
<dbReference type="PANTHER" id="PTHR42798:SF2">
    <property type="entry name" value="ABC TRANSPORTER ATP-BINDING PROTEIN MG467-RELATED"/>
    <property type="match status" value="1"/>
</dbReference>
<dbReference type="Gene3D" id="3.40.50.300">
    <property type="entry name" value="P-loop containing nucleotide triphosphate hydrolases"/>
    <property type="match status" value="1"/>
</dbReference>
<evidence type="ECO:0000256" key="2">
    <source>
        <dbReference type="ARBA" id="ARBA00022448"/>
    </source>
</evidence>
<keyword evidence="3" id="KW-0547">Nucleotide-binding</keyword>
<gene>
    <name evidence="7" type="ORF">C4B25_02450</name>
</gene>
<dbReference type="CDD" id="cd03255">
    <property type="entry name" value="ABC_MJ0796_LolCDE_FtsE"/>
    <property type="match status" value="1"/>
</dbReference>
<dbReference type="InterPro" id="IPR027417">
    <property type="entry name" value="P-loop_NTPase"/>
</dbReference>
<dbReference type="FunFam" id="3.40.50.300:FF:000032">
    <property type="entry name" value="Export ABC transporter ATP-binding protein"/>
    <property type="match status" value="1"/>
</dbReference>
<dbReference type="Pfam" id="PF00005">
    <property type="entry name" value="ABC_tran"/>
    <property type="match status" value="1"/>
</dbReference>